<keyword evidence="7" id="KW-1185">Reference proteome</keyword>
<protein>
    <recommendedName>
        <fullName evidence="2">monoamine oxidase</fullName>
        <ecNumber evidence="2">1.4.3.4</ecNumber>
    </recommendedName>
</protein>
<dbReference type="OrthoDB" id="5046242at2759"/>
<feature type="domain" description="Amine oxidase" evidence="5">
    <location>
        <begin position="332"/>
        <end position="373"/>
    </location>
</feature>
<evidence type="ECO:0000313" key="6">
    <source>
        <dbReference type="EMBL" id="GBG34353.1"/>
    </source>
</evidence>
<gene>
    <name evidence="6" type="ORF">FCC1311_105762</name>
</gene>
<comment type="similarity">
    <text evidence="1">Belongs to the flavin monoamine oxidase family.</text>
</comment>
<organism evidence="6 7">
    <name type="scientific">Hondaea fermentalgiana</name>
    <dbReference type="NCBI Taxonomy" id="2315210"/>
    <lineage>
        <taxon>Eukaryota</taxon>
        <taxon>Sar</taxon>
        <taxon>Stramenopiles</taxon>
        <taxon>Bigyra</taxon>
        <taxon>Labyrinthulomycetes</taxon>
        <taxon>Thraustochytrida</taxon>
        <taxon>Thraustochytriidae</taxon>
        <taxon>Hondaea</taxon>
    </lineage>
</organism>
<dbReference type="EC" id="1.4.3.4" evidence="2"/>
<evidence type="ECO:0000313" key="7">
    <source>
        <dbReference type="Proteomes" id="UP000241890"/>
    </source>
</evidence>
<sequence>MEGETHVDALVVGGGASGLAAALHLQDQGCSRVVLVEARDATGGRAGAGNLQTQWRDDADAGSGGDAEDQAAAAAAQNSLGAGYVDATQRRVLRMAARVGLGVKAVNNSGRHLVEAVPGARRRLVDDIPRGQSLGTLLDTARLVNRAEITSLDIRNLEAPWEDETLRALDAFTVEDFVQATARDEEARSLFRLALLPVFGAETHELSLAWLLYYARAGGSLSRLLAVKDGAQEYKLAHAGGFGELARRMAALLRPDSVRLGNSVVGIEKLAETGDLRVKLGQGEVIIAKHVVLAIQPSLYKDIQFSPALPSDKLALCETMNRVQGCYVKVRRETLRKDHMEGRLHFAGAETATCWTGYVDGAIQAGERAAAAVSARGFAGGIMGIITYMRRKSQARQAKRMSVRAGMDLRGVLTEEETLQAQEEAPAGTATTSEVDASRRAASRRVSKNFIKTITYTDFLNHSTRENL</sequence>
<evidence type="ECO:0000256" key="1">
    <source>
        <dbReference type="ARBA" id="ARBA00005995"/>
    </source>
</evidence>
<dbReference type="Gene3D" id="1.10.10.1620">
    <property type="match status" value="1"/>
</dbReference>
<dbReference type="Pfam" id="PF01593">
    <property type="entry name" value="Amino_oxidase"/>
    <property type="match status" value="2"/>
</dbReference>
<reference evidence="6 7" key="1">
    <citation type="submission" date="2017-12" db="EMBL/GenBank/DDBJ databases">
        <title>Sequencing, de novo assembly and annotation of complete genome of a new Thraustochytrid species, strain FCC1311.</title>
        <authorList>
            <person name="Sedici K."/>
            <person name="Godart F."/>
            <person name="Aiese Cigliano R."/>
            <person name="Sanseverino W."/>
            <person name="Barakat M."/>
            <person name="Ortet P."/>
            <person name="Marechal E."/>
            <person name="Cagnac O."/>
            <person name="Amato A."/>
        </authorList>
    </citation>
    <scope>NUCLEOTIDE SEQUENCE [LARGE SCALE GENOMIC DNA]</scope>
</reference>
<evidence type="ECO:0000256" key="4">
    <source>
        <dbReference type="SAM" id="MobiDB-lite"/>
    </source>
</evidence>
<dbReference type="EMBL" id="BEYU01000189">
    <property type="protein sequence ID" value="GBG34353.1"/>
    <property type="molecule type" value="Genomic_DNA"/>
</dbReference>
<evidence type="ECO:0000259" key="5">
    <source>
        <dbReference type="Pfam" id="PF01593"/>
    </source>
</evidence>
<dbReference type="PANTHER" id="PTHR43563">
    <property type="entry name" value="AMINE OXIDASE"/>
    <property type="match status" value="1"/>
</dbReference>
<dbReference type="InParanoid" id="A0A2R5GZZ3"/>
<dbReference type="GO" id="GO:0097621">
    <property type="term" value="F:monoamine oxidase activity"/>
    <property type="evidence" value="ECO:0007669"/>
    <property type="project" value="UniProtKB-EC"/>
</dbReference>
<comment type="catalytic activity">
    <reaction evidence="3">
        <text>a secondary aliphatic amine + O2 + H2O = a primary amine + an aldehyde + H2O2</text>
        <dbReference type="Rhea" id="RHEA:26414"/>
        <dbReference type="ChEBI" id="CHEBI:15377"/>
        <dbReference type="ChEBI" id="CHEBI:15379"/>
        <dbReference type="ChEBI" id="CHEBI:16240"/>
        <dbReference type="ChEBI" id="CHEBI:17478"/>
        <dbReference type="ChEBI" id="CHEBI:58855"/>
        <dbReference type="ChEBI" id="CHEBI:65296"/>
        <dbReference type="EC" id="1.4.3.4"/>
    </reaction>
</comment>
<dbReference type="InterPro" id="IPR002937">
    <property type="entry name" value="Amino_oxidase"/>
</dbReference>
<dbReference type="AlphaFoldDB" id="A0A2R5GZZ3"/>
<name>A0A2R5GZZ3_9STRA</name>
<feature type="region of interest" description="Disordered" evidence="4">
    <location>
        <begin position="46"/>
        <end position="69"/>
    </location>
</feature>
<dbReference type="SUPFAM" id="SSF51905">
    <property type="entry name" value="FAD/NAD(P)-binding domain"/>
    <property type="match status" value="1"/>
</dbReference>
<dbReference type="InterPro" id="IPR036188">
    <property type="entry name" value="FAD/NAD-bd_sf"/>
</dbReference>
<accession>A0A2R5GZZ3</accession>
<feature type="region of interest" description="Disordered" evidence="4">
    <location>
        <begin position="418"/>
        <end position="440"/>
    </location>
</feature>
<evidence type="ECO:0000256" key="3">
    <source>
        <dbReference type="ARBA" id="ARBA00048448"/>
    </source>
</evidence>
<dbReference type="PANTHER" id="PTHR43563:SF1">
    <property type="entry name" value="AMINE OXIDASE [FLAVIN-CONTAINING] B"/>
    <property type="match status" value="1"/>
</dbReference>
<dbReference type="InterPro" id="IPR050703">
    <property type="entry name" value="Flavin_MAO"/>
</dbReference>
<evidence type="ECO:0000256" key="2">
    <source>
        <dbReference type="ARBA" id="ARBA00012804"/>
    </source>
</evidence>
<feature type="domain" description="Amine oxidase" evidence="5">
    <location>
        <begin position="17"/>
        <end position="315"/>
    </location>
</feature>
<dbReference type="Gene3D" id="3.50.50.60">
    <property type="entry name" value="FAD/NAD(P)-binding domain"/>
    <property type="match status" value="1"/>
</dbReference>
<comment type="caution">
    <text evidence="6">The sequence shown here is derived from an EMBL/GenBank/DDBJ whole genome shotgun (WGS) entry which is preliminary data.</text>
</comment>
<dbReference type="Proteomes" id="UP000241890">
    <property type="component" value="Unassembled WGS sequence"/>
</dbReference>
<proteinExistence type="inferred from homology"/>